<keyword evidence="17" id="KW-0170">Cobalt</keyword>
<evidence type="ECO:0000256" key="2">
    <source>
        <dbReference type="ARBA" id="ARBA00001911"/>
    </source>
</evidence>
<comment type="pathway">
    <text evidence="4 16">Metabolic intermediate biosynthesis; chorismate biosynthesis; chorismate from D-erythrose 4-phosphate and phosphoenolpyruvate: step 5/7.</text>
</comment>
<comment type="cofactor">
    <cofactor evidence="2 17">
        <name>NAD(+)</name>
        <dbReference type="ChEBI" id="CHEBI:57540"/>
    </cofactor>
</comment>
<comment type="similarity">
    <text evidence="16">Belongs to the shikimate kinase family.</text>
</comment>
<evidence type="ECO:0000256" key="13">
    <source>
        <dbReference type="ARBA" id="ARBA00023239"/>
    </source>
</evidence>
<dbReference type="Gene3D" id="3.40.50.1970">
    <property type="match status" value="1"/>
</dbReference>
<proteinExistence type="inferred from homology"/>
<comment type="cofactor">
    <cofactor evidence="16">
        <name>Mg(2+)</name>
        <dbReference type="ChEBI" id="CHEBI:18420"/>
    </cofactor>
    <text evidence="16">Binds 1 Mg(2+) ion per subunit.</text>
</comment>
<feature type="binding site" evidence="16">
    <location>
        <position position="80"/>
    </location>
    <ligand>
        <name>substrate</name>
    </ligand>
</feature>
<keyword evidence="13 17" id="KW-0456">Lyase</keyword>
<accession>A0ABX7IJM6</accession>
<comment type="cofactor">
    <cofactor evidence="17">
        <name>Co(2+)</name>
        <dbReference type="ChEBI" id="CHEBI:48828"/>
    </cofactor>
    <cofactor evidence="17">
        <name>Zn(2+)</name>
        <dbReference type="ChEBI" id="CHEBI:29105"/>
    </cofactor>
    <text evidence="17">Binds 1 divalent metal cation per subunit. Can use either Co(2+) or Zn(2+).</text>
</comment>
<feature type="binding site" evidence="16">
    <location>
        <position position="153"/>
    </location>
    <ligand>
        <name>ATP</name>
        <dbReference type="ChEBI" id="CHEBI:30616"/>
    </ligand>
</feature>
<evidence type="ECO:0000256" key="14">
    <source>
        <dbReference type="ARBA" id="ARBA00023268"/>
    </source>
</evidence>
<dbReference type="InterPro" id="IPR056179">
    <property type="entry name" value="DHQS_C"/>
</dbReference>
<keyword evidence="5 17" id="KW-0963">Cytoplasm</keyword>
<feature type="binding site" evidence="17">
    <location>
        <position position="420"/>
    </location>
    <ligand>
        <name>Zn(2+)</name>
        <dbReference type="ChEBI" id="CHEBI:29105"/>
    </ligand>
</feature>
<feature type="binding site" evidence="17">
    <location>
        <position position="307"/>
    </location>
    <ligand>
        <name>NAD(+)</name>
        <dbReference type="ChEBI" id="CHEBI:57540"/>
    </ligand>
</feature>
<keyword evidence="11 17" id="KW-0520">NAD</keyword>
<dbReference type="GO" id="GO:0003856">
    <property type="term" value="F:3-dehydroquinate synthase activity"/>
    <property type="evidence" value="ECO:0007669"/>
    <property type="project" value="UniProtKB-EC"/>
</dbReference>
<keyword evidence="12 17" id="KW-0057">Aromatic amino acid biosynthesis</keyword>
<dbReference type="EC" id="4.2.3.4" evidence="17"/>
<evidence type="ECO:0000313" key="21">
    <source>
        <dbReference type="Proteomes" id="UP000602653"/>
    </source>
</evidence>
<dbReference type="InterPro" id="IPR027417">
    <property type="entry name" value="P-loop_NTPase"/>
</dbReference>
<dbReference type="InterPro" id="IPR000623">
    <property type="entry name" value="Shikimate_kinase/TSH1"/>
</dbReference>
<sequence length="516" mass="56269">MSVRAVLVGMPGVGKTTVGKLVARKLSVPALDSDRLIVQHAGMSIADIFTTHGVAHFRELEHQVIRQAIEHSDGILSLGGGALLDSRTRDLLADQRVVFIDASDDLLVSRLTRSRTVRPILGLDIRHTVRQLRAERDAFYHQVASDIVYSNERGIHSVVDQVMHTLHKSRSVSSVAGAKPYDVVVGSDLVQNIVRSLHPASKVFTIHSPHVTKFASRIQAKLAESGLESFAVELPDGEAAKTFDVLQQLWDKAGEEHFGRDGVVLAIGGGATTDVAGFMASTWMRGVRFVCVPTTLLGMVDAGLGGKTGIDTRHGKNLVGSFWAPSHVFCDTDVLTTLPSQEIRSGLGEIIKCGFISDPQIVTISLQDKLDFAELITRAVRVKADVVGSDFHETSRRAVLNYGHTLAHAIELVENYSWRHGQAVAVGCLFATGLAVAAGYLPADTIDQHRAVLTRLGLPTTYSGQKRELVEEAMLTDKKVRDGKLRFVVVDEEYSMKFISDPSTEMLDFAWSVIRP</sequence>
<keyword evidence="21" id="KW-1185">Reference proteome</keyword>
<keyword evidence="17" id="KW-0479">Metal-binding</keyword>
<comment type="caution">
    <text evidence="17">Lacks conserved residue(s) required for the propagation of feature annotation.</text>
</comment>
<dbReference type="InterPro" id="IPR016037">
    <property type="entry name" value="DHQ_synth_AroB"/>
</dbReference>
<evidence type="ECO:0000256" key="7">
    <source>
        <dbReference type="ARBA" id="ARBA00022679"/>
    </source>
</evidence>
<protein>
    <recommendedName>
        <fullName evidence="16 17">Multifunctional fusion protein</fullName>
    </recommendedName>
    <domain>
        <recommendedName>
            <fullName evidence="16">Shikimate kinase</fullName>
            <shortName evidence="16">SK</shortName>
            <ecNumber evidence="16">2.7.1.71</ecNumber>
        </recommendedName>
    </domain>
    <domain>
        <recommendedName>
            <fullName evidence="17">3-dehydroquinate synthase</fullName>
            <shortName evidence="17">DHQS</shortName>
            <ecNumber evidence="17">4.2.3.4</ecNumber>
        </recommendedName>
    </domain>
</protein>
<dbReference type="RefSeq" id="WP_204425615.1">
    <property type="nucleotide sequence ID" value="NZ_CP070228.1"/>
</dbReference>
<evidence type="ECO:0000256" key="6">
    <source>
        <dbReference type="ARBA" id="ARBA00022605"/>
    </source>
</evidence>
<gene>
    <name evidence="17 20" type="primary">aroB</name>
    <name evidence="16" type="synonym">aroK</name>
    <name evidence="20" type="ORF">JTE88_04270</name>
</gene>
<feature type="binding site" evidence="17">
    <location>
        <position position="404"/>
    </location>
    <ligand>
        <name>Zn(2+)</name>
        <dbReference type="ChEBI" id="CHEBI:29105"/>
    </ligand>
</feature>
<evidence type="ECO:0000256" key="10">
    <source>
        <dbReference type="ARBA" id="ARBA00022840"/>
    </source>
</evidence>
<feature type="binding site" evidence="16">
    <location>
        <position position="34"/>
    </location>
    <ligand>
        <name>substrate</name>
    </ligand>
</feature>
<keyword evidence="9 16" id="KW-0418">Kinase</keyword>
<dbReference type="Gene3D" id="3.40.50.300">
    <property type="entry name" value="P-loop containing nucleotide triphosphate hydrolases"/>
    <property type="match status" value="1"/>
</dbReference>
<dbReference type="SUPFAM" id="SSF56796">
    <property type="entry name" value="Dehydroquinate synthase-like"/>
    <property type="match status" value="1"/>
</dbReference>
<comment type="function">
    <text evidence="16">Catalyzes the specific phosphorylation of the 3-hydroxyl group of shikimic acid using ATP as a cosubstrate.</text>
</comment>
<evidence type="ECO:0000256" key="12">
    <source>
        <dbReference type="ARBA" id="ARBA00023141"/>
    </source>
</evidence>
<feature type="binding site" evidence="17">
    <location>
        <begin position="236"/>
        <end position="241"/>
    </location>
    <ligand>
        <name>NAD(+)</name>
        <dbReference type="ChEBI" id="CHEBI:57540"/>
    </ligand>
</feature>
<dbReference type="InterPro" id="IPR050071">
    <property type="entry name" value="Dehydroquinate_synthase"/>
</dbReference>
<dbReference type="HAMAP" id="MF_00110">
    <property type="entry name" value="DHQ_synthase"/>
    <property type="match status" value="1"/>
</dbReference>
<feature type="binding site" evidence="16">
    <location>
        <begin position="12"/>
        <end position="17"/>
    </location>
    <ligand>
        <name>ATP</name>
        <dbReference type="ChEBI" id="CHEBI:30616"/>
    </ligand>
</feature>
<evidence type="ECO:0000256" key="16">
    <source>
        <dbReference type="HAMAP-Rule" id="MF_00109"/>
    </source>
</evidence>
<evidence type="ECO:0000256" key="8">
    <source>
        <dbReference type="ARBA" id="ARBA00022741"/>
    </source>
</evidence>
<feature type="binding site" evidence="17">
    <location>
        <position position="349"/>
    </location>
    <ligand>
        <name>Zn(2+)</name>
        <dbReference type="ChEBI" id="CHEBI:29105"/>
    </ligand>
</feature>
<dbReference type="PANTHER" id="PTHR43622:SF7">
    <property type="entry name" value="3-DEHYDROQUINATE SYNTHASE, CHLOROPLASTIC"/>
    <property type="match status" value="1"/>
</dbReference>
<feature type="domain" description="3-dehydroquinate synthase N-terminal" evidence="18">
    <location>
        <begin position="232"/>
        <end position="344"/>
    </location>
</feature>
<feature type="binding site" evidence="16">
    <location>
        <position position="58"/>
    </location>
    <ligand>
        <name>substrate</name>
    </ligand>
</feature>
<evidence type="ECO:0000256" key="4">
    <source>
        <dbReference type="ARBA" id="ARBA00004842"/>
    </source>
</evidence>
<comment type="pathway">
    <text evidence="3 17">Metabolic intermediate biosynthesis; chorismate biosynthesis; chorismate from D-erythrose 4-phosphate and phosphoenolpyruvate: step 2/7.</text>
</comment>
<dbReference type="InterPro" id="IPR023000">
    <property type="entry name" value="Shikimate_kinase_CS"/>
</dbReference>
<keyword evidence="17" id="KW-0862">Zinc</keyword>
<feature type="binding site" evidence="16">
    <location>
        <position position="118"/>
    </location>
    <ligand>
        <name>ATP</name>
        <dbReference type="ChEBI" id="CHEBI:30616"/>
    </ligand>
</feature>
<comment type="catalytic activity">
    <reaction evidence="1 17">
        <text>7-phospho-2-dehydro-3-deoxy-D-arabino-heptonate = 3-dehydroquinate + phosphate</text>
        <dbReference type="Rhea" id="RHEA:21968"/>
        <dbReference type="ChEBI" id="CHEBI:32364"/>
        <dbReference type="ChEBI" id="CHEBI:43474"/>
        <dbReference type="ChEBI" id="CHEBI:58394"/>
        <dbReference type="EC" id="4.2.3.4"/>
    </reaction>
</comment>
<evidence type="ECO:0000256" key="11">
    <source>
        <dbReference type="ARBA" id="ARBA00023027"/>
    </source>
</evidence>
<dbReference type="PROSITE" id="PS01128">
    <property type="entry name" value="SHIKIMATE_KINASE"/>
    <property type="match status" value="1"/>
</dbReference>
<keyword evidence="16" id="KW-0460">Magnesium</keyword>
<evidence type="ECO:0000256" key="5">
    <source>
        <dbReference type="ARBA" id="ARBA00022490"/>
    </source>
</evidence>
<evidence type="ECO:0000256" key="3">
    <source>
        <dbReference type="ARBA" id="ARBA00004661"/>
    </source>
</evidence>
<dbReference type="NCBIfam" id="TIGR01357">
    <property type="entry name" value="aroB"/>
    <property type="match status" value="1"/>
</dbReference>
<keyword evidence="8 17" id="KW-0547">Nucleotide-binding</keyword>
<dbReference type="Pfam" id="PF24621">
    <property type="entry name" value="DHQS_C"/>
    <property type="match status" value="1"/>
</dbReference>
<feature type="domain" description="3-dehydroquinate synthase C-terminal" evidence="19">
    <location>
        <begin position="346"/>
        <end position="480"/>
    </location>
</feature>
<name>A0ABX7IJM6_9ACTO</name>
<dbReference type="PRINTS" id="PR01100">
    <property type="entry name" value="SHIKIMTKNASE"/>
</dbReference>
<evidence type="ECO:0000256" key="9">
    <source>
        <dbReference type="ARBA" id="ARBA00022777"/>
    </source>
</evidence>
<dbReference type="Gene3D" id="1.20.1090.10">
    <property type="entry name" value="Dehydroquinate synthase-like - alpha domain"/>
    <property type="match status" value="1"/>
</dbReference>
<feature type="binding site" evidence="16">
    <location>
        <position position="16"/>
    </location>
    <ligand>
        <name>Mg(2+)</name>
        <dbReference type="ChEBI" id="CHEBI:18420"/>
    </ligand>
</feature>
<dbReference type="PANTHER" id="PTHR43622">
    <property type="entry name" value="3-DEHYDROQUINATE SYNTHASE"/>
    <property type="match status" value="1"/>
</dbReference>
<dbReference type="Proteomes" id="UP000602653">
    <property type="component" value="Chromosome"/>
</dbReference>
<dbReference type="EC" id="2.7.1.71" evidence="16"/>
<evidence type="ECO:0000256" key="15">
    <source>
        <dbReference type="ARBA" id="ARBA00048567"/>
    </source>
</evidence>
<feature type="binding site" evidence="17">
    <location>
        <begin position="294"/>
        <end position="295"/>
    </location>
    <ligand>
        <name>NAD(+)</name>
        <dbReference type="ChEBI" id="CHEBI:57540"/>
    </ligand>
</feature>
<reference evidence="20 21" key="1">
    <citation type="submission" date="2021-02" db="EMBL/GenBank/DDBJ databases">
        <title>Complete Genome Sequence of Arcanobacterium phocisimile strain DSM 26142T from a harbour seal.</title>
        <authorList>
            <person name="Borowiak M."/>
            <person name="Alssahen M."/>
            <person name="Malorny B."/>
            <person name="Laemmler C."/>
            <person name="Siebert U."/>
            <person name="Ploetz M."/>
            <person name="Abdulmawjood A."/>
        </authorList>
    </citation>
    <scope>NUCLEOTIDE SEQUENCE [LARGE SCALE GENOMIC DNA]</scope>
    <source>
        <strain evidence="20 21">DSM 26142</strain>
    </source>
</reference>
<keyword evidence="6 17" id="KW-0028">Amino-acid biosynthesis</keyword>
<dbReference type="HAMAP" id="MF_00109">
    <property type="entry name" value="Shikimate_kinase"/>
    <property type="match status" value="1"/>
</dbReference>
<dbReference type="SUPFAM" id="SSF52540">
    <property type="entry name" value="P-loop containing nucleoside triphosphate hydrolases"/>
    <property type="match status" value="1"/>
</dbReference>
<dbReference type="EMBL" id="CP070228">
    <property type="protein sequence ID" value="QRV02940.1"/>
    <property type="molecule type" value="Genomic_DNA"/>
</dbReference>
<evidence type="ECO:0000256" key="17">
    <source>
        <dbReference type="HAMAP-Rule" id="MF_00110"/>
    </source>
</evidence>
<dbReference type="CDD" id="cd00464">
    <property type="entry name" value="SK"/>
    <property type="match status" value="1"/>
</dbReference>
<evidence type="ECO:0000256" key="1">
    <source>
        <dbReference type="ARBA" id="ARBA00001393"/>
    </source>
</evidence>
<dbReference type="CDD" id="cd08195">
    <property type="entry name" value="DHQS"/>
    <property type="match status" value="1"/>
</dbReference>
<feature type="binding site" evidence="17">
    <location>
        <begin position="270"/>
        <end position="274"/>
    </location>
    <ligand>
        <name>NAD(+)</name>
        <dbReference type="ChEBI" id="CHEBI:57540"/>
    </ligand>
</feature>
<feature type="binding site" evidence="16">
    <location>
        <position position="136"/>
    </location>
    <ligand>
        <name>substrate</name>
    </ligand>
</feature>
<dbReference type="InterPro" id="IPR031322">
    <property type="entry name" value="Shikimate/glucono_kinase"/>
</dbReference>
<comment type="subunit">
    <text evidence="16">Monomer.</text>
</comment>
<evidence type="ECO:0000313" key="20">
    <source>
        <dbReference type="EMBL" id="QRV02940.1"/>
    </source>
</evidence>
<comment type="catalytic activity">
    <reaction evidence="15 16">
        <text>shikimate + ATP = 3-phosphoshikimate + ADP + H(+)</text>
        <dbReference type="Rhea" id="RHEA:13121"/>
        <dbReference type="ChEBI" id="CHEBI:15378"/>
        <dbReference type="ChEBI" id="CHEBI:30616"/>
        <dbReference type="ChEBI" id="CHEBI:36208"/>
        <dbReference type="ChEBI" id="CHEBI:145989"/>
        <dbReference type="ChEBI" id="CHEBI:456216"/>
        <dbReference type="EC" id="2.7.1.71"/>
    </reaction>
</comment>
<comment type="subcellular location">
    <subcellularLocation>
        <location evidence="17">Cytoplasm</location>
    </subcellularLocation>
</comment>
<keyword evidence="14" id="KW-0511">Multifunctional enzyme</keyword>
<keyword evidence="10 16" id="KW-0067">ATP-binding</keyword>
<dbReference type="Pfam" id="PF01761">
    <property type="entry name" value="DHQ_synthase"/>
    <property type="match status" value="1"/>
</dbReference>
<feature type="binding site" evidence="17">
    <location>
        <position position="316"/>
    </location>
    <ligand>
        <name>NAD(+)</name>
        <dbReference type="ChEBI" id="CHEBI:57540"/>
    </ligand>
</feature>
<evidence type="ECO:0000259" key="19">
    <source>
        <dbReference type="Pfam" id="PF24621"/>
    </source>
</evidence>
<comment type="function">
    <text evidence="17">Catalyzes the conversion of 3-deoxy-D-arabino-heptulosonate 7-phosphate (DAHP) to dehydroquinate (DHQ).</text>
</comment>
<dbReference type="InterPro" id="IPR030960">
    <property type="entry name" value="DHQS/DOIS_N"/>
</dbReference>
<comment type="similarity">
    <text evidence="17">Belongs to the sugar phosphate cyclases superfamily. Dehydroquinate synthase family.</text>
</comment>
<keyword evidence="7 16" id="KW-0808">Transferase</keyword>
<evidence type="ECO:0000259" key="18">
    <source>
        <dbReference type="Pfam" id="PF01761"/>
    </source>
</evidence>
<organism evidence="20 21">
    <name type="scientific">Arcanobacterium phocisimile</name>
    <dbReference type="NCBI Taxonomy" id="1302235"/>
    <lineage>
        <taxon>Bacteria</taxon>
        <taxon>Bacillati</taxon>
        <taxon>Actinomycetota</taxon>
        <taxon>Actinomycetes</taxon>
        <taxon>Actinomycetales</taxon>
        <taxon>Actinomycetaceae</taxon>
        <taxon>Arcanobacterium</taxon>
    </lineage>
</organism>
<dbReference type="Pfam" id="PF01202">
    <property type="entry name" value="SKI"/>
    <property type="match status" value="1"/>
</dbReference>